<organism evidence="1 2">
    <name type="scientific">Propioniciclava coleopterorum</name>
    <dbReference type="NCBI Taxonomy" id="2714937"/>
    <lineage>
        <taxon>Bacteria</taxon>
        <taxon>Bacillati</taxon>
        <taxon>Actinomycetota</taxon>
        <taxon>Actinomycetes</taxon>
        <taxon>Propionibacteriales</taxon>
        <taxon>Propionibacteriaceae</taxon>
        <taxon>Propioniciclava</taxon>
    </lineage>
</organism>
<dbReference type="KEGG" id="prv:G7070_01940"/>
<dbReference type="Pfam" id="PF08002">
    <property type="entry name" value="DUF1697"/>
    <property type="match status" value="1"/>
</dbReference>
<sequence>MSNAHLRGVVERLGFTEVGSVISSGNITFTAPGGDAPEARSALERRIEGALTADLGLRSRALVRSLPQLRGLAASDPFEGLTHSPETYLTVTFLRDPVADPAVLDDQPDKDVHVLGHDGGAAAILSVADNSEPGNARRYLAWLERRFGTAMTTRSWLTVLRVIARLEEGGAPVSPGRSPGR</sequence>
<keyword evidence="2" id="KW-1185">Reference proteome</keyword>
<protein>
    <submittedName>
        <fullName evidence="1">DUF1697 domain-containing protein</fullName>
    </submittedName>
</protein>
<dbReference type="AlphaFoldDB" id="A0A6G7YAT6"/>
<dbReference type="Gene3D" id="3.30.70.1280">
    <property type="entry name" value="SP0830-like domains"/>
    <property type="match status" value="1"/>
</dbReference>
<dbReference type="InterPro" id="IPR012545">
    <property type="entry name" value="DUF1697"/>
</dbReference>
<dbReference type="PIRSF" id="PIRSF008502">
    <property type="entry name" value="UCP008502"/>
    <property type="match status" value="1"/>
</dbReference>
<dbReference type="EMBL" id="CP049865">
    <property type="protein sequence ID" value="QIK73761.1"/>
    <property type="molecule type" value="Genomic_DNA"/>
</dbReference>
<proteinExistence type="predicted"/>
<gene>
    <name evidence="1" type="ORF">G7070_01940</name>
</gene>
<accession>A0A6G7YAT6</accession>
<name>A0A6G7YAT6_9ACTN</name>
<dbReference type="Proteomes" id="UP000501058">
    <property type="component" value="Chromosome"/>
</dbReference>
<evidence type="ECO:0000313" key="1">
    <source>
        <dbReference type="EMBL" id="QIK73761.1"/>
    </source>
</evidence>
<reference evidence="1 2" key="1">
    <citation type="submission" date="2020-03" db="EMBL/GenBank/DDBJ databases">
        <title>Propioniciclava sp. nov., isolated from Hydrophilus acuminatus.</title>
        <authorList>
            <person name="Hyun D.-W."/>
            <person name="Bae J.-W."/>
        </authorList>
    </citation>
    <scope>NUCLEOTIDE SEQUENCE [LARGE SCALE GENOMIC DNA]</scope>
    <source>
        <strain evidence="1 2">HDW11</strain>
    </source>
</reference>
<dbReference type="SUPFAM" id="SSF160379">
    <property type="entry name" value="SP0830-like"/>
    <property type="match status" value="1"/>
</dbReference>
<evidence type="ECO:0000313" key="2">
    <source>
        <dbReference type="Proteomes" id="UP000501058"/>
    </source>
</evidence>